<dbReference type="EMBL" id="BBMR01000001">
    <property type="protein sequence ID" value="GAL17394.1"/>
    <property type="molecule type" value="Genomic_DNA"/>
</dbReference>
<evidence type="ECO:0000313" key="3">
    <source>
        <dbReference type="EMBL" id="GAL17394.1"/>
    </source>
</evidence>
<evidence type="ECO:0000256" key="1">
    <source>
        <dbReference type="SAM" id="Coils"/>
    </source>
</evidence>
<dbReference type="AlphaFoldDB" id="A0A090RT53"/>
<gene>
    <name evidence="3" type="ORF">JCM19235_5943</name>
</gene>
<evidence type="ECO:0000256" key="2">
    <source>
        <dbReference type="SAM" id="Phobius"/>
    </source>
</evidence>
<comment type="caution">
    <text evidence="3">The sequence shown here is derived from an EMBL/GenBank/DDBJ whole genome shotgun (WGS) entry which is preliminary data.</text>
</comment>
<evidence type="ECO:0008006" key="5">
    <source>
        <dbReference type="Google" id="ProtNLM"/>
    </source>
</evidence>
<proteinExistence type="predicted"/>
<feature type="coiled-coil region" evidence="1">
    <location>
        <begin position="39"/>
        <end position="66"/>
    </location>
</feature>
<sequence length="81" mass="9501">MAEVLIVLIIFGAIFGRGLLRSFYSHREKMRAIELHNSFADTQRENSELLEKVDKLSERVEVLEKIITDEKYHLDRKIANL</sequence>
<reference evidence="3 4" key="1">
    <citation type="submission" date="2014-09" db="EMBL/GenBank/DDBJ databases">
        <title>Vibrio maritimus JCM 19235. (C45) whole genome shotgun sequence.</title>
        <authorList>
            <person name="Sawabe T."/>
            <person name="Meirelles P."/>
            <person name="Nakanishi M."/>
            <person name="Sayaka M."/>
            <person name="Hattori M."/>
            <person name="Ohkuma M."/>
        </authorList>
    </citation>
    <scope>NUCLEOTIDE SEQUENCE [LARGE SCALE GENOMIC DNA]</scope>
    <source>
        <strain evidence="4">JCM19235</strain>
    </source>
</reference>
<keyword evidence="2" id="KW-1133">Transmembrane helix</keyword>
<accession>A0A090RT53</accession>
<organism evidence="3 4">
    <name type="scientific">Vibrio maritimus</name>
    <dbReference type="NCBI Taxonomy" id="990268"/>
    <lineage>
        <taxon>Bacteria</taxon>
        <taxon>Pseudomonadati</taxon>
        <taxon>Pseudomonadota</taxon>
        <taxon>Gammaproteobacteria</taxon>
        <taxon>Vibrionales</taxon>
        <taxon>Vibrionaceae</taxon>
        <taxon>Vibrio</taxon>
    </lineage>
</organism>
<dbReference type="Proteomes" id="UP000029228">
    <property type="component" value="Unassembled WGS sequence"/>
</dbReference>
<feature type="transmembrane region" description="Helical" evidence="2">
    <location>
        <begin position="6"/>
        <end position="24"/>
    </location>
</feature>
<keyword evidence="1" id="KW-0175">Coiled coil</keyword>
<keyword evidence="2" id="KW-0472">Membrane</keyword>
<name>A0A090RT53_9VIBR</name>
<evidence type="ECO:0000313" key="4">
    <source>
        <dbReference type="Proteomes" id="UP000029228"/>
    </source>
</evidence>
<keyword evidence="4" id="KW-1185">Reference proteome</keyword>
<reference evidence="3 4" key="2">
    <citation type="submission" date="2014-09" db="EMBL/GenBank/DDBJ databases">
        <authorList>
            <consortium name="NBRP consortium"/>
            <person name="Sawabe T."/>
            <person name="Meirelles P."/>
            <person name="Nakanishi M."/>
            <person name="Sayaka M."/>
            <person name="Hattori M."/>
            <person name="Ohkuma M."/>
        </authorList>
    </citation>
    <scope>NUCLEOTIDE SEQUENCE [LARGE SCALE GENOMIC DNA]</scope>
    <source>
        <strain evidence="4">JCM19235</strain>
    </source>
</reference>
<keyword evidence="2" id="KW-0812">Transmembrane</keyword>
<protein>
    <recommendedName>
        <fullName evidence="5">Nitrite reductase</fullName>
    </recommendedName>
</protein>